<dbReference type="EMBL" id="JADIMU010000056">
    <property type="protein sequence ID" value="MBO8443760.1"/>
    <property type="molecule type" value="Genomic_DNA"/>
</dbReference>
<dbReference type="Pfam" id="PF13173">
    <property type="entry name" value="AAA_14"/>
    <property type="match status" value="1"/>
</dbReference>
<dbReference type="Pfam" id="PF13635">
    <property type="entry name" value="DUF4143"/>
    <property type="match status" value="1"/>
</dbReference>
<organism evidence="3 4">
    <name type="scientific">Candidatus Aphodenecus pullistercoris</name>
    <dbReference type="NCBI Taxonomy" id="2840669"/>
    <lineage>
        <taxon>Bacteria</taxon>
        <taxon>Pseudomonadati</taxon>
        <taxon>Spirochaetota</taxon>
        <taxon>Spirochaetia</taxon>
        <taxon>Spirochaetales</taxon>
        <taxon>Candidatus Aphodenecus</taxon>
    </lineage>
</organism>
<dbReference type="GO" id="GO:0005524">
    <property type="term" value="F:ATP binding"/>
    <property type="evidence" value="ECO:0007669"/>
    <property type="project" value="UniProtKB-KW"/>
</dbReference>
<evidence type="ECO:0000259" key="2">
    <source>
        <dbReference type="Pfam" id="PF13635"/>
    </source>
</evidence>
<keyword evidence="3" id="KW-0547">Nucleotide-binding</keyword>
<dbReference type="InterPro" id="IPR025420">
    <property type="entry name" value="DUF4143"/>
</dbReference>
<dbReference type="Proteomes" id="UP000823633">
    <property type="component" value="Unassembled WGS sequence"/>
</dbReference>
<feature type="domain" description="AAA" evidence="1">
    <location>
        <begin position="19"/>
        <end position="130"/>
    </location>
</feature>
<comment type="caution">
    <text evidence="3">The sequence shown here is derived from an EMBL/GenBank/DDBJ whole genome shotgun (WGS) entry which is preliminary data.</text>
</comment>
<dbReference type="PANTHER" id="PTHR43566">
    <property type="entry name" value="CONSERVED PROTEIN"/>
    <property type="match status" value="1"/>
</dbReference>
<dbReference type="AlphaFoldDB" id="A0A9D9H7B2"/>
<proteinExistence type="predicted"/>
<dbReference type="PANTHER" id="PTHR43566:SF2">
    <property type="entry name" value="DUF4143 DOMAIN-CONTAINING PROTEIN"/>
    <property type="match status" value="1"/>
</dbReference>
<feature type="domain" description="DUF4143" evidence="2">
    <location>
        <begin position="205"/>
        <end position="361"/>
    </location>
</feature>
<sequence length="419" mass="46981">MYRWRYVEIELERKLRSSGAVLVAGAKFIGKTTTCMRFQKSFIKLDRKSAIDLARLDPESVLKGGHPRLIDEWQSVPELWDVVKRDLDDEYIFGKYLLTGSSTPVDKTDIFHNGAGRISMVRMRPMSLFESGDSSGTVSLSTLFDGGKVTTAHNDMRIERMAFLICRGGWPVSVIADEDIAIDITRNYYDGLFLFENSRNGFWRNKKPDVMRAIVRSYARNISSEATKSRIIEDVRQNVERSLDPKTFDDYKEALDDLFLLEDMEAWCPSIRSKTSIRSSPVRHLADPSLGAAALAVGKKDLLSDMETFGLFFEDLAVRDLRVYAAALGGEVRHYRDNTGLEVDAVIHLKDGRWGAIEIKTGGSENVEKACASLQRLSAKLEAKSDERKASFLMVLTAVGDSYTRADGIHVVPLSALKA</sequence>
<dbReference type="InterPro" id="IPR041682">
    <property type="entry name" value="AAA_14"/>
</dbReference>
<protein>
    <submittedName>
        <fullName evidence="3">ATP-binding protein</fullName>
    </submittedName>
</protein>
<gene>
    <name evidence="3" type="ORF">IAC42_08425</name>
</gene>
<evidence type="ECO:0000313" key="3">
    <source>
        <dbReference type="EMBL" id="MBO8443760.1"/>
    </source>
</evidence>
<reference evidence="3" key="2">
    <citation type="journal article" date="2021" name="PeerJ">
        <title>Extensive microbial diversity within the chicken gut microbiome revealed by metagenomics and culture.</title>
        <authorList>
            <person name="Gilroy R."/>
            <person name="Ravi A."/>
            <person name="Getino M."/>
            <person name="Pursley I."/>
            <person name="Horton D.L."/>
            <person name="Alikhan N.F."/>
            <person name="Baker D."/>
            <person name="Gharbi K."/>
            <person name="Hall N."/>
            <person name="Watson M."/>
            <person name="Adriaenssens E.M."/>
            <person name="Foster-Nyarko E."/>
            <person name="Jarju S."/>
            <person name="Secka A."/>
            <person name="Antonio M."/>
            <person name="Oren A."/>
            <person name="Chaudhuri R.R."/>
            <person name="La Ragione R."/>
            <person name="Hildebrand F."/>
            <person name="Pallen M.J."/>
        </authorList>
    </citation>
    <scope>NUCLEOTIDE SEQUENCE</scope>
    <source>
        <strain evidence="3">11167</strain>
    </source>
</reference>
<reference evidence="3" key="1">
    <citation type="submission" date="2020-10" db="EMBL/GenBank/DDBJ databases">
        <authorList>
            <person name="Gilroy R."/>
        </authorList>
    </citation>
    <scope>NUCLEOTIDE SEQUENCE</scope>
    <source>
        <strain evidence="3">11167</strain>
    </source>
</reference>
<name>A0A9D9H7B2_9SPIR</name>
<evidence type="ECO:0000259" key="1">
    <source>
        <dbReference type="Pfam" id="PF13173"/>
    </source>
</evidence>
<accession>A0A9D9H7B2</accession>
<evidence type="ECO:0000313" key="4">
    <source>
        <dbReference type="Proteomes" id="UP000823633"/>
    </source>
</evidence>
<keyword evidence="3" id="KW-0067">ATP-binding</keyword>